<gene>
    <name evidence="1" type="ORF">GCM10009862_19330</name>
</gene>
<keyword evidence="2" id="KW-1185">Reference proteome</keyword>
<dbReference type="EMBL" id="BAAARI010000012">
    <property type="protein sequence ID" value="GAA2580255.1"/>
    <property type="molecule type" value="Genomic_DNA"/>
</dbReference>
<name>A0ABN3PDF3_9MICO</name>
<evidence type="ECO:0000313" key="1">
    <source>
        <dbReference type="EMBL" id="GAA2580255.1"/>
    </source>
</evidence>
<comment type="caution">
    <text evidence="1">The sequence shown here is derived from an EMBL/GenBank/DDBJ whole genome shotgun (WGS) entry which is preliminary data.</text>
</comment>
<sequence length="172" mass="18693">MTHTVVALGDHLDSLRQLTPHRGVIDSDEDLEPRGGVRGLVVGVDLTGARSAREVRAELKRQVTRWAEAARRYPGAIHLLIAYQIPRGLDPSRVQGAADGAALRAHAMLERSAARYVDVTLLDVTECDDTTVLADRIMERISGRAGAYSAAALTWADIRGTSIARATMADYY</sequence>
<accession>A0ABN3PDF3</accession>
<proteinExistence type="predicted"/>
<evidence type="ECO:0000313" key="2">
    <source>
        <dbReference type="Proteomes" id="UP001500274"/>
    </source>
</evidence>
<protein>
    <submittedName>
        <fullName evidence="1">Uncharacterized protein</fullName>
    </submittedName>
</protein>
<reference evidence="1 2" key="1">
    <citation type="journal article" date="2019" name="Int. J. Syst. Evol. Microbiol.">
        <title>The Global Catalogue of Microorganisms (GCM) 10K type strain sequencing project: providing services to taxonomists for standard genome sequencing and annotation.</title>
        <authorList>
            <consortium name="The Broad Institute Genomics Platform"/>
            <consortium name="The Broad Institute Genome Sequencing Center for Infectious Disease"/>
            <person name="Wu L."/>
            <person name="Ma J."/>
        </authorList>
    </citation>
    <scope>NUCLEOTIDE SEQUENCE [LARGE SCALE GENOMIC DNA]</scope>
    <source>
        <strain evidence="1 2">JCM 16365</strain>
    </source>
</reference>
<dbReference type="RefSeq" id="WP_077049442.1">
    <property type="nucleotide sequence ID" value="NZ_BAAARI010000012.1"/>
</dbReference>
<dbReference type="Proteomes" id="UP001500274">
    <property type="component" value="Unassembled WGS sequence"/>
</dbReference>
<organism evidence="1 2">
    <name type="scientific">Microbacterium binotii</name>
    <dbReference type="NCBI Taxonomy" id="462710"/>
    <lineage>
        <taxon>Bacteria</taxon>
        <taxon>Bacillati</taxon>
        <taxon>Actinomycetota</taxon>
        <taxon>Actinomycetes</taxon>
        <taxon>Micrococcales</taxon>
        <taxon>Microbacteriaceae</taxon>
        <taxon>Microbacterium</taxon>
    </lineage>
</organism>